<keyword evidence="2" id="KW-0547">Nucleotide-binding</keyword>
<protein>
    <submittedName>
        <fullName evidence="2">ATP-binding protein</fullName>
    </submittedName>
</protein>
<feature type="domain" description="ATPase AAA-type core" evidence="1">
    <location>
        <begin position="52"/>
        <end position="342"/>
    </location>
</feature>
<dbReference type="Proteomes" id="UP001370590">
    <property type="component" value="Unassembled WGS sequence"/>
</dbReference>
<dbReference type="Gene3D" id="3.40.50.300">
    <property type="entry name" value="P-loop containing nucleotide triphosphate hydrolases"/>
    <property type="match status" value="1"/>
</dbReference>
<gene>
    <name evidence="2" type="ORF">R4146_07965</name>
</gene>
<dbReference type="Pfam" id="PF13304">
    <property type="entry name" value="AAA_21"/>
    <property type="match status" value="1"/>
</dbReference>
<dbReference type="InterPro" id="IPR003959">
    <property type="entry name" value="ATPase_AAA_core"/>
</dbReference>
<proteinExistence type="predicted"/>
<dbReference type="GO" id="GO:0005524">
    <property type="term" value="F:ATP binding"/>
    <property type="evidence" value="ECO:0007669"/>
    <property type="project" value="UniProtKB-KW"/>
</dbReference>
<evidence type="ECO:0000313" key="3">
    <source>
        <dbReference type="Proteomes" id="UP001370590"/>
    </source>
</evidence>
<dbReference type="SUPFAM" id="SSF52540">
    <property type="entry name" value="P-loop containing nucleoside triphosphate hydrolases"/>
    <property type="match status" value="1"/>
</dbReference>
<comment type="caution">
    <text evidence="2">The sequence shown here is derived from an EMBL/GenBank/DDBJ whole genome shotgun (WGS) entry which is preliminary data.</text>
</comment>
<dbReference type="PANTHER" id="PTHR40396">
    <property type="entry name" value="ATPASE-LIKE PROTEIN"/>
    <property type="match status" value="1"/>
</dbReference>
<sequence>MLIDFKVENYRSFKYEQDFSMETGARLRKYKENNTFELINQNKKINLLKSSMIFGANANGKTNLIYSIMMLRQLVVVPTKSDVQKLNFDSFAHKKGDTKFEITFLKKQKEYKYSIQYNPNEVVKEKLLVNNELIFDRDRQKFNTLPEQLNAIKDNIRRNQLMLFFAQQNNVEQASQAYRWFYDELILINTKSVPNVRFKMLMNHKFKSKFIKFMQAADFNIVDVDVKENSAPSPKFIAQRLGLINDSDDEGVSQTTKVYDVYFTHKSNENDFLLTFHEESEGTKIFVLLALNILSNQNKVLLIDEFDRAYHLELSKALINLINSKDQNNQFILTTHNLSLMDCKLRTDQIWFAEKNRYGQSKLFSLFDFDDPKLKRKDVKYKKQYLEGRYGATQIVDEGLLRKALNDSE</sequence>
<name>A0ABU8SME9_9LACO</name>
<keyword evidence="2" id="KW-0067">ATP-binding</keyword>
<dbReference type="PANTHER" id="PTHR40396:SF1">
    <property type="entry name" value="ATPASE AAA-TYPE CORE DOMAIN-CONTAINING PROTEIN"/>
    <property type="match status" value="1"/>
</dbReference>
<dbReference type="RefSeq" id="WP_339960925.1">
    <property type="nucleotide sequence ID" value="NZ_JAWMWH010000003.1"/>
</dbReference>
<evidence type="ECO:0000259" key="1">
    <source>
        <dbReference type="Pfam" id="PF13304"/>
    </source>
</evidence>
<accession>A0ABU8SME9</accession>
<dbReference type="InterPro" id="IPR027417">
    <property type="entry name" value="P-loop_NTPase"/>
</dbReference>
<evidence type="ECO:0000313" key="2">
    <source>
        <dbReference type="EMBL" id="MEJ6401076.1"/>
    </source>
</evidence>
<dbReference type="EMBL" id="JAWMWH010000003">
    <property type="protein sequence ID" value="MEJ6401076.1"/>
    <property type="molecule type" value="Genomic_DNA"/>
</dbReference>
<reference evidence="2 3" key="1">
    <citation type="submission" date="2023-10" db="EMBL/GenBank/DDBJ databases">
        <title>Nicoliella lavandulae sp. nov. isolated from Lavandula angustifolia flowers.</title>
        <authorList>
            <person name="Alcantara C."/>
            <person name="Zuniga M."/>
            <person name="Landete J.M."/>
            <person name="Monedero V."/>
        </authorList>
    </citation>
    <scope>NUCLEOTIDE SEQUENCE [LARGE SCALE GENOMIC DNA]</scope>
    <source>
        <strain evidence="2 3">Es01</strain>
    </source>
</reference>
<keyword evidence="3" id="KW-1185">Reference proteome</keyword>
<organism evidence="2 3">
    <name type="scientific">Nicoliella lavandulae</name>
    <dbReference type="NCBI Taxonomy" id="3082954"/>
    <lineage>
        <taxon>Bacteria</taxon>
        <taxon>Bacillati</taxon>
        <taxon>Bacillota</taxon>
        <taxon>Bacilli</taxon>
        <taxon>Lactobacillales</taxon>
        <taxon>Lactobacillaceae</taxon>
        <taxon>Nicoliella</taxon>
    </lineage>
</organism>